<evidence type="ECO:0000313" key="3">
    <source>
        <dbReference type="EMBL" id="QFG68103.1"/>
    </source>
</evidence>
<dbReference type="RefSeq" id="WP_158060493.1">
    <property type="nucleotide sequence ID" value="NZ_CP044427.1"/>
</dbReference>
<evidence type="ECO:0000256" key="2">
    <source>
        <dbReference type="SAM" id="Phobius"/>
    </source>
</evidence>
<gene>
    <name evidence="3" type="ORF">FY030_04685</name>
</gene>
<feature type="transmembrane region" description="Helical" evidence="2">
    <location>
        <begin position="266"/>
        <end position="286"/>
    </location>
</feature>
<protein>
    <submittedName>
        <fullName evidence="3">Uncharacterized protein</fullName>
    </submittedName>
</protein>
<dbReference type="KEGG" id="serw:FY030_04685"/>
<name>A0A5J6V513_9MICO</name>
<reference evidence="3 4" key="1">
    <citation type="submission" date="2019-09" db="EMBL/GenBank/DDBJ databases">
        <title>Serinicoccus pratensis sp. nov., isolated from meadow soil.</title>
        <authorList>
            <person name="Zhang W."/>
        </authorList>
    </citation>
    <scope>NUCLEOTIDE SEQUENCE [LARGE SCALE GENOMIC DNA]</scope>
    <source>
        <strain evidence="3 4">W204</strain>
    </source>
</reference>
<evidence type="ECO:0000256" key="1">
    <source>
        <dbReference type="SAM" id="MobiDB-lite"/>
    </source>
</evidence>
<keyword evidence="2" id="KW-1133">Transmembrane helix</keyword>
<keyword evidence="4" id="KW-1185">Reference proteome</keyword>
<accession>A0A5J6V513</accession>
<dbReference type="Proteomes" id="UP000326546">
    <property type="component" value="Chromosome"/>
</dbReference>
<feature type="transmembrane region" description="Helical" evidence="2">
    <location>
        <begin position="398"/>
        <end position="420"/>
    </location>
</feature>
<keyword evidence="2" id="KW-0472">Membrane</keyword>
<feature type="region of interest" description="Disordered" evidence="1">
    <location>
        <begin position="1"/>
        <end position="70"/>
    </location>
</feature>
<proteinExistence type="predicted"/>
<dbReference type="OrthoDB" id="4872428at2"/>
<organism evidence="3 4">
    <name type="scientific">Ornithinimicrobium pratense</name>
    <dbReference type="NCBI Taxonomy" id="2593973"/>
    <lineage>
        <taxon>Bacteria</taxon>
        <taxon>Bacillati</taxon>
        <taxon>Actinomycetota</taxon>
        <taxon>Actinomycetes</taxon>
        <taxon>Micrococcales</taxon>
        <taxon>Ornithinimicrobiaceae</taxon>
        <taxon>Ornithinimicrobium</taxon>
    </lineage>
</organism>
<feature type="compositionally biased region" description="Low complexity" evidence="1">
    <location>
        <begin position="1"/>
        <end position="57"/>
    </location>
</feature>
<dbReference type="AlphaFoldDB" id="A0A5J6V513"/>
<sequence>MSTASPPAGRGQPAQQRGPAAGPAQQSGQATQPAGQGPATGQPAPQGQQARGPAPQAKGKGASTPSRSAWSTPRLLRLARAGAATAVLLTGVAATGTFSTDGLNATPDVIAQQWVAAERAGVEMAQADLRAAERVAGSEGEGAREAFDEAVTQVGIDLSGVGVGGAEAGEISREWSTFVLGAERASAAAAQDQGGSPELPDAVTVEYGAASTAARSASERTDLAAEQHAQDLRTGSRSVLTGTVGTLATLGLVGLMVWLALRTRRIVNVPLLAATAITAGLTYLSFNPSALPLTYDQRLADTTAAATALQEVYQARTAQHALTPAQSDLWAEESVQARQAIGAGAARTLWEEIVAATPEPGVEAVTATQENFSELETVLRDRLDDQLSTAVTAVGRPAGITSGVALLLGLVGAGFAWTGLSRRLKEYR</sequence>
<evidence type="ECO:0000313" key="4">
    <source>
        <dbReference type="Proteomes" id="UP000326546"/>
    </source>
</evidence>
<dbReference type="EMBL" id="CP044427">
    <property type="protein sequence ID" value="QFG68103.1"/>
    <property type="molecule type" value="Genomic_DNA"/>
</dbReference>
<feature type="transmembrane region" description="Helical" evidence="2">
    <location>
        <begin position="239"/>
        <end position="259"/>
    </location>
</feature>
<keyword evidence="2" id="KW-0812">Transmembrane</keyword>